<evidence type="ECO:0000256" key="1">
    <source>
        <dbReference type="SAM" id="Phobius"/>
    </source>
</evidence>
<evidence type="ECO:0000313" key="2">
    <source>
        <dbReference type="EMBL" id="KAJ3120469.1"/>
    </source>
</evidence>
<comment type="caution">
    <text evidence="2">The sequence shown here is derived from an EMBL/GenBank/DDBJ whole genome shotgun (WGS) entry which is preliminary data.</text>
</comment>
<dbReference type="Gene3D" id="3.80.10.10">
    <property type="entry name" value="Ribonuclease Inhibitor"/>
    <property type="match status" value="1"/>
</dbReference>
<evidence type="ECO:0000313" key="3">
    <source>
        <dbReference type="Proteomes" id="UP001211907"/>
    </source>
</evidence>
<keyword evidence="3" id="KW-1185">Reference proteome</keyword>
<feature type="transmembrane region" description="Helical" evidence="1">
    <location>
        <begin position="537"/>
        <end position="560"/>
    </location>
</feature>
<dbReference type="InterPro" id="IPR032675">
    <property type="entry name" value="LRR_dom_sf"/>
</dbReference>
<dbReference type="InterPro" id="IPR050994">
    <property type="entry name" value="At_inactive_RLKs"/>
</dbReference>
<protein>
    <submittedName>
        <fullName evidence="2">Uncharacterized protein</fullName>
    </submittedName>
</protein>
<dbReference type="SUPFAM" id="SSF52058">
    <property type="entry name" value="L domain-like"/>
    <property type="match status" value="1"/>
</dbReference>
<accession>A0AAD5XC86</accession>
<sequence length="776" mass="86346">MQWHGIGTCIAQRVTSIILPSNNIICSNEAISLQNISFPYYTHVLDLSHNIIPIFPDTVASLPHLSLLSFAFTEMTGEIPVSFLTAEIPLVGLNLTRNALTGVIATSSVSSPWLANLLGLDISGNAFEGWLPNQVVEMAAPKSVWLNGGSNKFYCPNISVYALNEYACQDIDVPKMTPGQVGMPSLVKPAKLYFPGLAYVPLYSKLSCIIDDVIIVNGTVSKDMNGAVCLVSELSPGIHHVSLAYDYSVNPTQRMVVFPLTVTSNCPIGSYLVDDGVAGKCFTCPTGGFCAGGTLEPVSLAEYFESPIIASEIAHALWNQQARAVLFVLRNSSMSMAIVLYVKQDKVLEWLYYLWWRQFFCQGGGYGELKQYPINWDSKLGDVVQKVSIAILNTDYINLQCAYNLSYYPLQGFCSFLMLLHVPLTDRALRLFVCVTDPYDNRYYISGTPEITCYDNFWYFVSPFAGIFAVLYGAGIPDKLWDTDVKNKFGVLYSSYTVSTWWWTPFQMMWSFARARYPIINTKKYAKPYKLIRTNHVAILTWVSIILFLFAGIIVGFLQSSNDDNFWIIASVLALFYASLIVVIHAFLHEIVHNYDNSVENGYINANSGIIGWFLVKIPKLRVIFPKVEAEKDDTILGKTDDCKYPVKTIILTPEEREIQKIASVTLNTAEELETIENQSARNLGIIKQQNSNKFSLSWIVDSGGEIYETSDGDAFKALPESDDNLGFSESSSGFMSKGIADAREAIQIAANSIAVGIRGTHVQIIDEKEQDRSEK</sequence>
<gene>
    <name evidence="2" type="ORF">HK100_012784</name>
</gene>
<keyword evidence="1" id="KW-1133">Transmembrane helix</keyword>
<dbReference type="EMBL" id="JADGJH010000963">
    <property type="protein sequence ID" value="KAJ3120469.1"/>
    <property type="molecule type" value="Genomic_DNA"/>
</dbReference>
<dbReference type="Proteomes" id="UP001211907">
    <property type="component" value="Unassembled WGS sequence"/>
</dbReference>
<organism evidence="2 3">
    <name type="scientific">Physocladia obscura</name>
    <dbReference type="NCBI Taxonomy" id="109957"/>
    <lineage>
        <taxon>Eukaryota</taxon>
        <taxon>Fungi</taxon>
        <taxon>Fungi incertae sedis</taxon>
        <taxon>Chytridiomycota</taxon>
        <taxon>Chytridiomycota incertae sedis</taxon>
        <taxon>Chytridiomycetes</taxon>
        <taxon>Chytridiales</taxon>
        <taxon>Chytriomycetaceae</taxon>
        <taxon>Physocladia</taxon>
    </lineage>
</organism>
<feature type="transmembrane region" description="Helical" evidence="1">
    <location>
        <begin position="457"/>
        <end position="476"/>
    </location>
</feature>
<reference evidence="2" key="1">
    <citation type="submission" date="2020-05" db="EMBL/GenBank/DDBJ databases">
        <title>Phylogenomic resolution of chytrid fungi.</title>
        <authorList>
            <person name="Stajich J.E."/>
            <person name="Amses K."/>
            <person name="Simmons R."/>
            <person name="Seto K."/>
            <person name="Myers J."/>
            <person name="Bonds A."/>
            <person name="Quandt C.A."/>
            <person name="Barry K."/>
            <person name="Liu P."/>
            <person name="Grigoriev I."/>
            <person name="Longcore J.E."/>
            <person name="James T.Y."/>
        </authorList>
    </citation>
    <scope>NUCLEOTIDE SEQUENCE</scope>
    <source>
        <strain evidence="2">JEL0513</strain>
    </source>
</reference>
<dbReference type="PANTHER" id="PTHR48010">
    <property type="entry name" value="OS05G0588300 PROTEIN"/>
    <property type="match status" value="1"/>
</dbReference>
<keyword evidence="1" id="KW-0472">Membrane</keyword>
<dbReference type="AlphaFoldDB" id="A0AAD5XC86"/>
<proteinExistence type="predicted"/>
<dbReference type="PANTHER" id="PTHR48010:SF76">
    <property type="entry name" value="INACTIVE RECEPTOR KINASE RLK902-RELATED"/>
    <property type="match status" value="1"/>
</dbReference>
<keyword evidence="1" id="KW-0812">Transmembrane</keyword>
<feature type="transmembrane region" description="Helical" evidence="1">
    <location>
        <begin position="566"/>
        <end position="588"/>
    </location>
</feature>
<name>A0AAD5XC86_9FUNG</name>